<evidence type="ECO:0000256" key="2">
    <source>
        <dbReference type="ARBA" id="ARBA00023210"/>
    </source>
</evidence>
<proteinExistence type="inferred from homology"/>
<comment type="similarity">
    <text evidence="5">Belongs to the SepF family.</text>
</comment>
<dbReference type="PANTHER" id="PTHR35798:SF1">
    <property type="entry name" value="CELL DIVISION PROTEIN SEPF"/>
    <property type="match status" value="1"/>
</dbReference>
<keyword evidence="1 5" id="KW-0132">Cell division</keyword>
<accession>A0ABS2EMB4</accession>
<evidence type="ECO:0000256" key="3">
    <source>
        <dbReference type="ARBA" id="ARBA00023306"/>
    </source>
</evidence>
<dbReference type="InterPro" id="IPR007561">
    <property type="entry name" value="Cell_div_SepF/SepF-rel"/>
</dbReference>
<dbReference type="Proteomes" id="UP000776629">
    <property type="component" value="Unassembled WGS sequence"/>
</dbReference>
<dbReference type="GO" id="GO:0051301">
    <property type="term" value="P:cell division"/>
    <property type="evidence" value="ECO:0007669"/>
    <property type="project" value="UniProtKB-KW"/>
</dbReference>
<keyword evidence="7" id="KW-1185">Reference proteome</keyword>
<gene>
    <name evidence="5 6" type="primary">sepF</name>
    <name evidence="6" type="ORF">H5993_02140</name>
</gene>
<sequence>MAGKFFSNFFGISDEPTATEYYAKEAPVTPAKQPVVKQNNKVVSIQQGISREPGRIALFEPRIYSDVREISKQLLNGEAVIVNFSQEDEQTGRRTLDFLNGIVFAIDGKIKRIGEEIFLCTPKNYEVSGRVGLDLRHDSNNL</sequence>
<keyword evidence="2 5" id="KW-0717">Septation</keyword>
<evidence type="ECO:0000256" key="1">
    <source>
        <dbReference type="ARBA" id="ARBA00022618"/>
    </source>
</evidence>
<dbReference type="Pfam" id="PF04472">
    <property type="entry name" value="SepF"/>
    <property type="match status" value="1"/>
</dbReference>
<keyword evidence="5" id="KW-0963">Cytoplasm</keyword>
<reference evidence="6 7" key="1">
    <citation type="journal article" date="2021" name="Sci. Rep.">
        <title>The distribution of antibiotic resistance genes in chicken gut microbiota commensals.</title>
        <authorList>
            <person name="Juricova H."/>
            <person name="Matiasovicova J."/>
            <person name="Kubasova T."/>
            <person name="Cejkova D."/>
            <person name="Rychlik I."/>
        </authorList>
    </citation>
    <scope>NUCLEOTIDE SEQUENCE [LARGE SCALE GENOMIC DNA]</scope>
    <source>
        <strain evidence="6 7">An810</strain>
    </source>
</reference>
<keyword evidence="3 5" id="KW-0131">Cell cycle</keyword>
<evidence type="ECO:0000256" key="4">
    <source>
        <dbReference type="ARBA" id="ARBA00044936"/>
    </source>
</evidence>
<dbReference type="InterPro" id="IPR038594">
    <property type="entry name" value="SepF-like_sf"/>
</dbReference>
<comment type="caution">
    <text evidence="6">The sequence shown here is derived from an EMBL/GenBank/DDBJ whole genome shotgun (WGS) entry which is preliminary data.</text>
</comment>
<organism evidence="6 7">
    <name type="scientific">Limosilactobacillus alvi</name>
    <dbReference type="NCBI Taxonomy" id="990412"/>
    <lineage>
        <taxon>Bacteria</taxon>
        <taxon>Bacillati</taxon>
        <taxon>Bacillota</taxon>
        <taxon>Bacilli</taxon>
        <taxon>Lactobacillales</taxon>
        <taxon>Lactobacillaceae</taxon>
        <taxon>Limosilactobacillus</taxon>
    </lineage>
</organism>
<comment type="function">
    <text evidence="4 5">Cell division protein that is part of the divisome complex and is recruited early to the Z-ring. Probably stimulates Z-ring formation, perhaps through the cross-linking of FtsZ protofilaments. Its function overlaps with FtsA.</text>
</comment>
<dbReference type="HAMAP" id="MF_01197">
    <property type="entry name" value="SepF"/>
    <property type="match status" value="1"/>
</dbReference>
<name>A0ABS2EMB4_9LACO</name>
<dbReference type="RefSeq" id="WP_180870076.1">
    <property type="nucleotide sequence ID" value="NZ_JACJJQ010000006.1"/>
</dbReference>
<comment type="subunit">
    <text evidence="5">Homodimer. Interacts with FtsZ.</text>
</comment>
<dbReference type="InterPro" id="IPR023052">
    <property type="entry name" value="Cell_div_SepF"/>
</dbReference>
<protein>
    <recommendedName>
        <fullName evidence="5">Cell division protein SepF</fullName>
    </recommendedName>
</protein>
<dbReference type="Gene3D" id="3.30.110.150">
    <property type="entry name" value="SepF-like protein"/>
    <property type="match status" value="1"/>
</dbReference>
<comment type="subcellular location">
    <subcellularLocation>
        <location evidence="5">Cytoplasm</location>
    </subcellularLocation>
    <text evidence="5">Localizes to the division site, in a FtsZ-dependent manner.</text>
</comment>
<dbReference type="EMBL" id="JACJJQ010000006">
    <property type="protein sequence ID" value="MBM6753568.1"/>
    <property type="molecule type" value="Genomic_DNA"/>
</dbReference>
<evidence type="ECO:0000256" key="5">
    <source>
        <dbReference type="HAMAP-Rule" id="MF_01197"/>
    </source>
</evidence>
<evidence type="ECO:0000313" key="6">
    <source>
        <dbReference type="EMBL" id="MBM6753568.1"/>
    </source>
</evidence>
<dbReference type="PANTHER" id="PTHR35798">
    <property type="entry name" value="CELL DIVISION PROTEIN SEPF"/>
    <property type="match status" value="1"/>
</dbReference>
<evidence type="ECO:0000313" key="7">
    <source>
        <dbReference type="Proteomes" id="UP000776629"/>
    </source>
</evidence>